<keyword evidence="3" id="KW-1003">Cell membrane</keyword>
<name>A0A2T0PU89_9ACTN</name>
<evidence type="ECO:0000313" key="9">
    <source>
        <dbReference type="EMBL" id="PRX92464.1"/>
    </source>
</evidence>
<evidence type="ECO:0000256" key="5">
    <source>
        <dbReference type="ARBA" id="ARBA00022989"/>
    </source>
</evidence>
<feature type="transmembrane region" description="Helical" evidence="7">
    <location>
        <begin position="390"/>
        <end position="412"/>
    </location>
</feature>
<dbReference type="SUPFAM" id="SSF103473">
    <property type="entry name" value="MFS general substrate transporter"/>
    <property type="match status" value="1"/>
</dbReference>
<sequence length="424" mass="42558">MSGEGGPAAAAGAPARPAAPSRGLGAGFGRLWFSFSISNLADGVLFVALPLIAAGLTADPLLVAGVLAARYLPWLLLGIPAGVVADRLPRRTAMVLSGAVRAAVALAFGLLLVSGHATIAALYAATVLLVAAETFHDSAARAIVPEIVPRTRLDRANGRLEGTRVVVEDFGGAPLAGVLFALLAAAPMLANAGAYALAALAVLALPRPAARPAAGAAPRSFGGDLAEGLRYALRHRVLCGLMAAGSLLGVVFTMGMAVLVLFAQQVLGVPPAGYGLFLACTALGALAGSLVASRLTGRWGRGPVTAAAVLLTGASVAAAGLSTHMAVAAVLLAASAFGVTLFNVAQQSVLQLLVPNALLGRVIGLRRTLGWGLMPLGALAGGWLGRIELWLPLVAGGLAAVALALAFIPVWLRADRLVAARAVD</sequence>
<dbReference type="InterPro" id="IPR010290">
    <property type="entry name" value="TM_effector"/>
</dbReference>
<dbReference type="AlphaFoldDB" id="A0A2T0PU89"/>
<dbReference type="CDD" id="cd06173">
    <property type="entry name" value="MFS_MefA_like"/>
    <property type="match status" value="1"/>
</dbReference>
<dbReference type="GO" id="GO:0022857">
    <property type="term" value="F:transmembrane transporter activity"/>
    <property type="evidence" value="ECO:0007669"/>
    <property type="project" value="InterPro"/>
</dbReference>
<keyword evidence="2" id="KW-0813">Transport</keyword>
<evidence type="ECO:0000256" key="6">
    <source>
        <dbReference type="ARBA" id="ARBA00023136"/>
    </source>
</evidence>
<keyword evidence="5 7" id="KW-1133">Transmembrane helix</keyword>
<evidence type="ECO:0000256" key="1">
    <source>
        <dbReference type="ARBA" id="ARBA00004651"/>
    </source>
</evidence>
<proteinExistence type="predicted"/>
<dbReference type="PANTHER" id="PTHR23513:SF6">
    <property type="entry name" value="MAJOR FACILITATOR SUPERFAMILY ASSOCIATED DOMAIN-CONTAINING PROTEIN"/>
    <property type="match status" value="1"/>
</dbReference>
<evidence type="ECO:0000313" key="10">
    <source>
        <dbReference type="Proteomes" id="UP000237846"/>
    </source>
</evidence>
<protein>
    <submittedName>
        <fullName evidence="9">Putative MFS family arabinose efflux permease</fullName>
    </submittedName>
</protein>
<dbReference type="EMBL" id="PVZC01000010">
    <property type="protein sequence ID" value="PRX92464.1"/>
    <property type="molecule type" value="Genomic_DNA"/>
</dbReference>
<feature type="transmembrane region" description="Helical" evidence="7">
    <location>
        <begin position="304"/>
        <end position="321"/>
    </location>
</feature>
<evidence type="ECO:0000256" key="2">
    <source>
        <dbReference type="ARBA" id="ARBA00022448"/>
    </source>
</evidence>
<dbReference type="Proteomes" id="UP000237846">
    <property type="component" value="Unassembled WGS sequence"/>
</dbReference>
<dbReference type="Pfam" id="PF05977">
    <property type="entry name" value="MFS_3"/>
    <property type="match status" value="1"/>
</dbReference>
<feature type="transmembrane region" description="Helical" evidence="7">
    <location>
        <begin position="106"/>
        <end position="131"/>
    </location>
</feature>
<accession>A0A2T0PU89</accession>
<comment type="caution">
    <text evidence="9">The sequence shown here is derived from an EMBL/GenBank/DDBJ whole genome shotgun (WGS) entry which is preliminary data.</text>
</comment>
<feature type="domain" description="Major facilitator superfamily (MFS) profile" evidence="8">
    <location>
        <begin position="238"/>
        <end position="424"/>
    </location>
</feature>
<dbReference type="InterPro" id="IPR020846">
    <property type="entry name" value="MFS_dom"/>
</dbReference>
<reference evidence="9 10" key="1">
    <citation type="submission" date="2018-03" db="EMBL/GenBank/DDBJ databases">
        <title>Genomic Encyclopedia of Archaeal and Bacterial Type Strains, Phase II (KMG-II): from individual species to whole genera.</title>
        <authorList>
            <person name="Goeker M."/>
        </authorList>
    </citation>
    <scope>NUCLEOTIDE SEQUENCE [LARGE SCALE GENOMIC DNA]</scope>
    <source>
        <strain evidence="9 10">DSM 45601</strain>
    </source>
</reference>
<dbReference type="Gene3D" id="1.20.1250.20">
    <property type="entry name" value="MFS general substrate transporter like domains"/>
    <property type="match status" value="1"/>
</dbReference>
<gene>
    <name evidence="9" type="ORF">CLV72_110225</name>
</gene>
<feature type="transmembrane region" description="Helical" evidence="7">
    <location>
        <begin position="365"/>
        <end position="384"/>
    </location>
</feature>
<dbReference type="PANTHER" id="PTHR23513">
    <property type="entry name" value="INTEGRAL MEMBRANE EFFLUX PROTEIN-RELATED"/>
    <property type="match status" value="1"/>
</dbReference>
<evidence type="ECO:0000259" key="8">
    <source>
        <dbReference type="PROSITE" id="PS50850"/>
    </source>
</evidence>
<dbReference type="PROSITE" id="PS50850">
    <property type="entry name" value="MFS"/>
    <property type="match status" value="1"/>
</dbReference>
<feature type="transmembrane region" description="Helical" evidence="7">
    <location>
        <begin position="327"/>
        <end position="345"/>
    </location>
</feature>
<dbReference type="GO" id="GO:0005886">
    <property type="term" value="C:plasma membrane"/>
    <property type="evidence" value="ECO:0007669"/>
    <property type="project" value="UniProtKB-SubCell"/>
</dbReference>
<evidence type="ECO:0000256" key="4">
    <source>
        <dbReference type="ARBA" id="ARBA00022692"/>
    </source>
</evidence>
<feature type="transmembrane region" description="Helical" evidence="7">
    <location>
        <begin position="237"/>
        <end position="262"/>
    </location>
</feature>
<evidence type="ECO:0000256" key="3">
    <source>
        <dbReference type="ARBA" id="ARBA00022475"/>
    </source>
</evidence>
<feature type="transmembrane region" description="Helical" evidence="7">
    <location>
        <begin position="178"/>
        <end position="205"/>
    </location>
</feature>
<organism evidence="9 10">
    <name type="scientific">Allonocardiopsis opalescens</name>
    <dbReference type="NCBI Taxonomy" id="1144618"/>
    <lineage>
        <taxon>Bacteria</taxon>
        <taxon>Bacillati</taxon>
        <taxon>Actinomycetota</taxon>
        <taxon>Actinomycetes</taxon>
        <taxon>Streptosporangiales</taxon>
        <taxon>Allonocardiopsis</taxon>
    </lineage>
</organism>
<evidence type="ECO:0000256" key="7">
    <source>
        <dbReference type="SAM" id="Phobius"/>
    </source>
</evidence>
<keyword evidence="6 7" id="KW-0472">Membrane</keyword>
<dbReference type="OrthoDB" id="145388at2"/>
<dbReference type="RefSeq" id="WP_106252748.1">
    <property type="nucleotide sequence ID" value="NZ_PVZC01000010.1"/>
</dbReference>
<keyword evidence="10" id="KW-1185">Reference proteome</keyword>
<feature type="transmembrane region" description="Helical" evidence="7">
    <location>
        <begin position="274"/>
        <end position="292"/>
    </location>
</feature>
<comment type="subcellular location">
    <subcellularLocation>
        <location evidence="1">Cell membrane</location>
        <topology evidence="1">Multi-pass membrane protein</topology>
    </subcellularLocation>
</comment>
<feature type="transmembrane region" description="Helical" evidence="7">
    <location>
        <begin position="62"/>
        <end position="85"/>
    </location>
</feature>
<feature type="transmembrane region" description="Helical" evidence="7">
    <location>
        <begin position="31"/>
        <end position="56"/>
    </location>
</feature>
<keyword evidence="4 7" id="KW-0812">Transmembrane</keyword>
<dbReference type="InterPro" id="IPR036259">
    <property type="entry name" value="MFS_trans_sf"/>
</dbReference>